<protein>
    <recommendedName>
        <fullName evidence="3">Transcriptional regulator</fullName>
    </recommendedName>
</protein>
<comment type="caution">
    <text evidence="1">The sequence shown here is derived from an EMBL/GenBank/DDBJ whole genome shotgun (WGS) entry which is preliminary data.</text>
</comment>
<name>A0AAX2QM11_9HYPH</name>
<dbReference type="GO" id="GO:0003677">
    <property type="term" value="F:DNA binding"/>
    <property type="evidence" value="ECO:0007669"/>
    <property type="project" value="InterPro"/>
</dbReference>
<accession>A0AAX2QM11</accession>
<proteinExistence type="predicted"/>
<dbReference type="InterPro" id="IPR009679">
    <property type="entry name" value="Phage_186_CII-like"/>
</dbReference>
<sequence length="156" mass="17053">MRHFSEKAYRSLKCVCSVAYDLAGGNTLFQHSTRVVVSQLSKYASLNEDDEKSYMPIDVAVDLDRAAGSPIITGTMAQLLGFRLEPLTAAAAEADKLSERDAHKLLAEAMDVSQALLAAFADGRVDALEKKRLRVELREVIRAAETVLAKLDEEVA</sequence>
<reference evidence="1 2" key="1">
    <citation type="submission" date="2019-03" db="EMBL/GenBank/DDBJ databases">
        <title>Genomic Encyclopedia of Type Strains, Phase IV (KMG-V): Genome sequencing to study the core and pangenomes of soil and plant-associated prokaryotes.</title>
        <authorList>
            <person name="Whitman W."/>
        </authorList>
    </citation>
    <scope>NUCLEOTIDE SEQUENCE [LARGE SCALE GENOMIC DNA]</scope>
    <source>
        <strain evidence="1 2">FB403</strain>
    </source>
</reference>
<dbReference type="Proteomes" id="UP000295021">
    <property type="component" value="Unassembled WGS sequence"/>
</dbReference>
<evidence type="ECO:0000313" key="2">
    <source>
        <dbReference type="Proteomes" id="UP000295021"/>
    </source>
</evidence>
<dbReference type="Pfam" id="PF06892">
    <property type="entry name" value="Phage_CP76"/>
    <property type="match status" value="1"/>
</dbReference>
<gene>
    <name evidence="1" type="ORF">EV131_105421</name>
</gene>
<organism evidence="1 2">
    <name type="scientific">Rhizobium laguerreae</name>
    <dbReference type="NCBI Taxonomy" id="1076926"/>
    <lineage>
        <taxon>Bacteria</taxon>
        <taxon>Pseudomonadati</taxon>
        <taxon>Pseudomonadota</taxon>
        <taxon>Alphaproteobacteria</taxon>
        <taxon>Hyphomicrobiales</taxon>
        <taxon>Rhizobiaceae</taxon>
        <taxon>Rhizobium/Agrobacterium group</taxon>
        <taxon>Rhizobium</taxon>
    </lineage>
</organism>
<dbReference type="EMBL" id="SMBI01000005">
    <property type="protein sequence ID" value="TCU25307.1"/>
    <property type="molecule type" value="Genomic_DNA"/>
</dbReference>
<dbReference type="AlphaFoldDB" id="A0AAX2QM11"/>
<evidence type="ECO:0000313" key="1">
    <source>
        <dbReference type="EMBL" id="TCU25307.1"/>
    </source>
</evidence>
<dbReference type="RefSeq" id="WP_132611419.1">
    <property type="nucleotide sequence ID" value="NZ_SMBI01000005.1"/>
</dbReference>
<evidence type="ECO:0008006" key="3">
    <source>
        <dbReference type="Google" id="ProtNLM"/>
    </source>
</evidence>